<dbReference type="EMBL" id="CP068570">
    <property type="protein sequence ID" value="QQZ49353.1"/>
    <property type="molecule type" value="Genomic_DNA"/>
</dbReference>
<organism evidence="1">
    <name type="scientific">Phenylobacterium glaciei</name>
    <dbReference type="NCBI Taxonomy" id="2803784"/>
    <lineage>
        <taxon>Bacteria</taxon>
        <taxon>Pseudomonadati</taxon>
        <taxon>Pseudomonadota</taxon>
        <taxon>Alphaproteobacteria</taxon>
        <taxon>Caulobacterales</taxon>
        <taxon>Caulobacteraceae</taxon>
        <taxon>Phenylobacterium</taxon>
    </lineage>
</organism>
<dbReference type="GO" id="GO:1990189">
    <property type="term" value="F:protein N-terminal-serine acetyltransferase activity"/>
    <property type="evidence" value="ECO:0007669"/>
    <property type="project" value="TreeGrafter"/>
</dbReference>
<protein>
    <submittedName>
        <fullName evidence="1">GNAT family N-acetyltransferase</fullName>
    </submittedName>
</protein>
<dbReference type="SUPFAM" id="SSF55729">
    <property type="entry name" value="Acyl-CoA N-acyltransferases (Nat)"/>
    <property type="match status" value="1"/>
</dbReference>
<reference evidence="1" key="1">
    <citation type="submission" date="2021-01" db="EMBL/GenBank/DDBJ databases">
        <title>Genome sequence of Phenylobacterium sp. 20VBR1 isolated from a valley glaceir, Ny-Alesund, Svalbard.</title>
        <authorList>
            <person name="Thomas F.A."/>
            <person name="Krishnan K.P."/>
            <person name="Sinha R.K."/>
        </authorList>
    </citation>
    <scope>NUCLEOTIDE SEQUENCE</scope>
    <source>
        <strain evidence="1">20VBR1</strain>
    </source>
</reference>
<dbReference type="Gene3D" id="3.40.630.30">
    <property type="match status" value="1"/>
</dbReference>
<dbReference type="AlphaFoldDB" id="A0A974S897"/>
<dbReference type="GO" id="GO:0005737">
    <property type="term" value="C:cytoplasm"/>
    <property type="evidence" value="ECO:0007669"/>
    <property type="project" value="TreeGrafter"/>
</dbReference>
<gene>
    <name evidence="1" type="ORF">JKL49_20255</name>
</gene>
<dbReference type="Pfam" id="PF13420">
    <property type="entry name" value="Acetyltransf_4"/>
    <property type="match status" value="1"/>
</dbReference>
<proteinExistence type="predicted"/>
<accession>A0A974S897</accession>
<dbReference type="PANTHER" id="PTHR43441">
    <property type="entry name" value="RIBOSOMAL-PROTEIN-SERINE ACETYLTRANSFERASE"/>
    <property type="match status" value="1"/>
</dbReference>
<sequence length="68" mass="7952">MRQILPYVLSFGFNDLSLRRIEAMVTLGNARSCALLERHGFSLEGTLRDHAHWKGRYWDQLIYGRLSD</sequence>
<dbReference type="GO" id="GO:0008999">
    <property type="term" value="F:protein-N-terminal-alanine acetyltransferase activity"/>
    <property type="evidence" value="ECO:0007669"/>
    <property type="project" value="TreeGrafter"/>
</dbReference>
<dbReference type="PANTHER" id="PTHR43441:SF11">
    <property type="entry name" value="RIBOSOMAL-PROTEIN-SERINE ACETYLTRANSFERASE"/>
    <property type="match status" value="1"/>
</dbReference>
<dbReference type="InterPro" id="IPR051908">
    <property type="entry name" value="Ribosomal_N-acetyltransferase"/>
</dbReference>
<evidence type="ECO:0000313" key="1">
    <source>
        <dbReference type="EMBL" id="QQZ49353.1"/>
    </source>
</evidence>
<dbReference type="InterPro" id="IPR016181">
    <property type="entry name" value="Acyl_CoA_acyltransferase"/>
</dbReference>
<name>A0A974S897_9CAUL</name>